<dbReference type="EMBL" id="HG739089">
    <property type="protein sequence ID" value="CDP00481.1"/>
    <property type="molecule type" value="Genomic_DNA"/>
</dbReference>
<sequence>MSSTNPSSPLPLLFTSMLLESLKLHKSTISSTMPADSSSSSSEKGHPMNSAIHLMWKSGSSLSSSYVKNKTFPGFPANTAAHCSKMVQPDSLLPCRTCRKPLPVKGFPFQAFSFCLRSVKGIFKHPWTSCRCRSACTLSPPRILAMTVRHVSRYDPRRRRGIRIRYLFIKFIIVLLHRHQFVGILRYALTPAGRLLLKDEPFNVRAYVFMAADPVVLKPWFFLTEWYQNDDLSPLYTAHGNNFWHYAAREVPFGQMFNNEVMANDSEFCIEVLMTKCKFVFEGLATLADVGGGTGKFARAIAKNFPSIKCTVYDLPHAVANEGGDKNVDFVAGDMFESVPYANAILLKLILHDWSDEDCTKILKNCRKAIAEKHDGGKVIIIDIVMGSRIQDKASLQTQINTDMQMLVALGPAKERTEKEWAKLFMEAGFTSYKVYPILGTVRSLIEVYP</sequence>
<dbReference type="FunFam" id="3.40.50.150:FF:000057">
    <property type="entry name" value="O-methyltransferase ZRP4"/>
    <property type="match status" value="1"/>
</dbReference>
<dbReference type="GO" id="GO:0032259">
    <property type="term" value="P:methylation"/>
    <property type="evidence" value="ECO:0007669"/>
    <property type="project" value="UniProtKB-KW"/>
</dbReference>
<feature type="domain" description="O-methyltransferase C-terminal" evidence="7">
    <location>
        <begin position="223"/>
        <end position="430"/>
    </location>
</feature>
<dbReference type="Gene3D" id="3.40.50.150">
    <property type="entry name" value="Vaccinia Virus protein VP39"/>
    <property type="match status" value="1"/>
</dbReference>
<dbReference type="Gramene" id="CDP00481">
    <property type="protein sequence ID" value="CDP00481"/>
    <property type="gene ID" value="GSCOC_T00032433001"/>
</dbReference>
<dbReference type="InterPro" id="IPR001077">
    <property type="entry name" value="COMT_C"/>
</dbReference>
<evidence type="ECO:0000256" key="3">
    <source>
        <dbReference type="ARBA" id="ARBA00022679"/>
    </source>
</evidence>
<dbReference type="Proteomes" id="UP000295252">
    <property type="component" value="Chromosome III"/>
</dbReference>
<name>A0A068TW36_COFCA</name>
<dbReference type="PhylomeDB" id="A0A068TW36"/>
<dbReference type="EC" id="2.1.1.395" evidence="6"/>
<accession>A0A068TW36</accession>
<evidence type="ECO:0000256" key="5">
    <source>
        <dbReference type="ARBA" id="ARBA00093209"/>
    </source>
</evidence>
<gene>
    <name evidence="8" type="ORF">GSCOC_T00032433001</name>
</gene>
<protein>
    <recommendedName>
        <fullName evidence="6">7'-O-demethylcephaeline methyltransferase</fullName>
        <ecNumber evidence="6">2.1.1.395</ecNumber>
    </recommendedName>
</protein>
<dbReference type="GO" id="GO:0008171">
    <property type="term" value="F:O-methyltransferase activity"/>
    <property type="evidence" value="ECO:0007669"/>
    <property type="project" value="InterPro"/>
</dbReference>
<comment type="catalytic activity">
    <reaction evidence="5">
        <text>7'-O-demethylcephaeline + S-adenosyl-L-methionine = cephaeline + S-adenosyl-L-homocysteine + H(+)</text>
        <dbReference type="Rhea" id="RHEA:80555"/>
        <dbReference type="ChEBI" id="CHEBI:15378"/>
        <dbReference type="ChEBI" id="CHEBI:57856"/>
        <dbReference type="ChEBI" id="CHEBI:59789"/>
        <dbReference type="ChEBI" id="CHEBI:231587"/>
        <dbReference type="ChEBI" id="CHEBI:231589"/>
        <dbReference type="EC" id="2.1.1.395"/>
    </reaction>
    <physiologicalReaction direction="left-to-right" evidence="5">
        <dbReference type="Rhea" id="RHEA:80556"/>
    </physiologicalReaction>
</comment>
<keyword evidence="1" id="KW-0017">Alkaloid metabolism</keyword>
<keyword evidence="3" id="KW-0808">Transferase</keyword>
<dbReference type="PROSITE" id="PS51683">
    <property type="entry name" value="SAM_OMT_II"/>
    <property type="match status" value="1"/>
</dbReference>
<evidence type="ECO:0000313" key="8">
    <source>
        <dbReference type="EMBL" id="CDP00481.1"/>
    </source>
</evidence>
<evidence type="ECO:0000256" key="4">
    <source>
        <dbReference type="ARBA" id="ARBA00022691"/>
    </source>
</evidence>
<evidence type="ECO:0000259" key="7">
    <source>
        <dbReference type="Pfam" id="PF00891"/>
    </source>
</evidence>
<proteinExistence type="predicted"/>
<dbReference type="InterPro" id="IPR029063">
    <property type="entry name" value="SAM-dependent_MTases_sf"/>
</dbReference>
<dbReference type="SUPFAM" id="SSF53335">
    <property type="entry name" value="S-adenosyl-L-methionine-dependent methyltransferases"/>
    <property type="match status" value="1"/>
</dbReference>
<dbReference type="FunCoup" id="A0A068TW36">
    <property type="interactions" value="487"/>
</dbReference>
<evidence type="ECO:0000313" key="9">
    <source>
        <dbReference type="Proteomes" id="UP000295252"/>
    </source>
</evidence>
<keyword evidence="2" id="KW-0489">Methyltransferase</keyword>
<dbReference type="PANTHER" id="PTHR11746">
    <property type="entry name" value="O-METHYLTRANSFERASE"/>
    <property type="match status" value="1"/>
</dbReference>
<dbReference type="InterPro" id="IPR016461">
    <property type="entry name" value="COMT-like"/>
</dbReference>
<dbReference type="InParanoid" id="A0A068TW36"/>
<reference evidence="9" key="1">
    <citation type="journal article" date="2014" name="Science">
        <title>The coffee genome provides insight into the convergent evolution of caffeine biosynthesis.</title>
        <authorList>
            <person name="Denoeud F."/>
            <person name="Carretero-Paulet L."/>
            <person name="Dereeper A."/>
            <person name="Droc G."/>
            <person name="Guyot R."/>
            <person name="Pietrella M."/>
            <person name="Zheng C."/>
            <person name="Alberti A."/>
            <person name="Anthony F."/>
            <person name="Aprea G."/>
            <person name="Aury J.M."/>
            <person name="Bento P."/>
            <person name="Bernard M."/>
            <person name="Bocs S."/>
            <person name="Campa C."/>
            <person name="Cenci A."/>
            <person name="Combes M.C."/>
            <person name="Crouzillat D."/>
            <person name="Da Silva C."/>
            <person name="Daddiego L."/>
            <person name="De Bellis F."/>
            <person name="Dussert S."/>
            <person name="Garsmeur O."/>
            <person name="Gayraud T."/>
            <person name="Guignon V."/>
            <person name="Jahn K."/>
            <person name="Jamilloux V."/>
            <person name="Joet T."/>
            <person name="Labadie K."/>
            <person name="Lan T."/>
            <person name="Leclercq J."/>
            <person name="Lepelley M."/>
            <person name="Leroy T."/>
            <person name="Li L.T."/>
            <person name="Librado P."/>
            <person name="Lopez L."/>
            <person name="Munoz A."/>
            <person name="Noel B."/>
            <person name="Pallavicini A."/>
            <person name="Perrotta G."/>
            <person name="Poncet V."/>
            <person name="Pot D."/>
            <person name="Priyono X."/>
            <person name="Rigoreau M."/>
            <person name="Rouard M."/>
            <person name="Rozas J."/>
            <person name="Tranchant-Dubreuil C."/>
            <person name="VanBuren R."/>
            <person name="Zhang Q."/>
            <person name="Andrade A.C."/>
            <person name="Argout X."/>
            <person name="Bertrand B."/>
            <person name="de Kochko A."/>
            <person name="Graziosi G."/>
            <person name="Henry R.J."/>
            <person name="Jayarama X."/>
            <person name="Ming R."/>
            <person name="Nagai C."/>
            <person name="Rounsley S."/>
            <person name="Sankoff D."/>
            <person name="Giuliano G."/>
            <person name="Albert V.A."/>
            <person name="Wincker P."/>
            <person name="Lashermes P."/>
        </authorList>
    </citation>
    <scope>NUCLEOTIDE SEQUENCE [LARGE SCALE GENOMIC DNA]</scope>
    <source>
        <strain evidence="9">cv. DH200-94</strain>
    </source>
</reference>
<keyword evidence="9" id="KW-1185">Reference proteome</keyword>
<keyword evidence="4" id="KW-0949">S-adenosyl-L-methionine</keyword>
<dbReference type="AlphaFoldDB" id="A0A068TW36"/>
<dbReference type="Pfam" id="PF00891">
    <property type="entry name" value="Methyltransf_2"/>
    <property type="match status" value="1"/>
</dbReference>
<evidence type="ECO:0000256" key="1">
    <source>
        <dbReference type="ARBA" id="ARBA00022589"/>
    </source>
</evidence>
<dbReference type="GO" id="GO:0009821">
    <property type="term" value="P:alkaloid biosynthetic process"/>
    <property type="evidence" value="ECO:0007669"/>
    <property type="project" value="UniProtKB-ARBA"/>
</dbReference>
<organism evidence="8 9">
    <name type="scientific">Coffea canephora</name>
    <name type="common">Robusta coffee</name>
    <dbReference type="NCBI Taxonomy" id="49390"/>
    <lineage>
        <taxon>Eukaryota</taxon>
        <taxon>Viridiplantae</taxon>
        <taxon>Streptophyta</taxon>
        <taxon>Embryophyta</taxon>
        <taxon>Tracheophyta</taxon>
        <taxon>Spermatophyta</taxon>
        <taxon>Magnoliopsida</taxon>
        <taxon>eudicotyledons</taxon>
        <taxon>Gunneridae</taxon>
        <taxon>Pentapetalae</taxon>
        <taxon>asterids</taxon>
        <taxon>lamiids</taxon>
        <taxon>Gentianales</taxon>
        <taxon>Rubiaceae</taxon>
        <taxon>Ixoroideae</taxon>
        <taxon>Gardenieae complex</taxon>
        <taxon>Bertiereae - Coffeeae clade</taxon>
        <taxon>Coffeeae</taxon>
        <taxon>Coffea</taxon>
    </lineage>
</organism>
<dbReference type="OrthoDB" id="2410195at2759"/>
<evidence type="ECO:0000256" key="2">
    <source>
        <dbReference type="ARBA" id="ARBA00022603"/>
    </source>
</evidence>
<dbReference type="CDD" id="cd02440">
    <property type="entry name" value="AdoMet_MTases"/>
    <property type="match status" value="1"/>
</dbReference>
<evidence type="ECO:0000256" key="6">
    <source>
        <dbReference type="ARBA" id="ARBA00093595"/>
    </source>
</evidence>